<evidence type="ECO:0000313" key="3">
    <source>
        <dbReference type="EMBL" id="OSS47484.1"/>
    </source>
</evidence>
<dbReference type="OMA" id="MTHGLTH"/>
<dbReference type="FunFam" id="3.40.800.20:FF:000011">
    <property type="entry name" value="Histone deacetylase HOS3"/>
    <property type="match status" value="1"/>
</dbReference>
<dbReference type="InterPro" id="IPR053244">
    <property type="entry name" value="HDAC_HD_type_1"/>
</dbReference>
<dbReference type="InterPro" id="IPR037138">
    <property type="entry name" value="His_deacetylse_dom_sf"/>
</dbReference>
<feature type="compositionally biased region" description="Pro residues" evidence="1">
    <location>
        <begin position="1101"/>
        <end position="1116"/>
    </location>
</feature>
<dbReference type="PRINTS" id="PR01270">
    <property type="entry name" value="HDASUPER"/>
</dbReference>
<dbReference type="InterPro" id="IPR023801">
    <property type="entry name" value="His_deacetylse_dom"/>
</dbReference>
<feature type="compositionally biased region" description="Basic and acidic residues" evidence="1">
    <location>
        <begin position="790"/>
        <end position="802"/>
    </location>
</feature>
<dbReference type="InParanoid" id="A0A1Y2LU84"/>
<feature type="region of interest" description="Disordered" evidence="1">
    <location>
        <begin position="1195"/>
        <end position="1246"/>
    </location>
</feature>
<feature type="compositionally biased region" description="Polar residues" evidence="1">
    <location>
        <begin position="73"/>
        <end position="88"/>
    </location>
</feature>
<dbReference type="PANTHER" id="PTHR47558:SF1">
    <property type="entry name" value="HISTONE DEACETYLASE HOS3"/>
    <property type="match status" value="1"/>
</dbReference>
<name>A0A1Y2LU84_EPING</name>
<feature type="compositionally biased region" description="Basic and acidic residues" evidence="1">
    <location>
        <begin position="928"/>
        <end position="951"/>
    </location>
</feature>
<dbReference type="Proteomes" id="UP000193240">
    <property type="component" value="Unassembled WGS sequence"/>
</dbReference>
<organism evidence="3 4">
    <name type="scientific">Epicoccum nigrum</name>
    <name type="common">Soil fungus</name>
    <name type="synonym">Epicoccum purpurascens</name>
    <dbReference type="NCBI Taxonomy" id="105696"/>
    <lineage>
        <taxon>Eukaryota</taxon>
        <taxon>Fungi</taxon>
        <taxon>Dikarya</taxon>
        <taxon>Ascomycota</taxon>
        <taxon>Pezizomycotina</taxon>
        <taxon>Dothideomycetes</taxon>
        <taxon>Pleosporomycetidae</taxon>
        <taxon>Pleosporales</taxon>
        <taxon>Pleosporineae</taxon>
        <taxon>Didymellaceae</taxon>
        <taxon>Epicoccum</taxon>
    </lineage>
</organism>
<dbReference type="CDD" id="cd09998">
    <property type="entry name" value="HDAC_Hos3"/>
    <property type="match status" value="1"/>
</dbReference>
<gene>
    <name evidence="3" type="ORF">B5807_07423</name>
</gene>
<dbReference type="GO" id="GO:0004407">
    <property type="term" value="F:histone deacetylase activity"/>
    <property type="evidence" value="ECO:0007669"/>
    <property type="project" value="TreeGrafter"/>
</dbReference>
<feature type="region of interest" description="Disordered" evidence="1">
    <location>
        <begin position="1"/>
        <end position="139"/>
    </location>
</feature>
<feature type="compositionally biased region" description="Low complexity" evidence="1">
    <location>
        <begin position="116"/>
        <end position="136"/>
    </location>
</feature>
<feature type="compositionally biased region" description="Polar residues" evidence="1">
    <location>
        <begin position="1117"/>
        <end position="1126"/>
    </location>
</feature>
<dbReference type="GO" id="GO:0005634">
    <property type="term" value="C:nucleus"/>
    <property type="evidence" value="ECO:0007669"/>
    <property type="project" value="TreeGrafter"/>
</dbReference>
<feature type="compositionally biased region" description="Basic and acidic residues" evidence="1">
    <location>
        <begin position="737"/>
        <end position="746"/>
    </location>
</feature>
<dbReference type="EMBL" id="KZ107848">
    <property type="protein sequence ID" value="OSS47484.1"/>
    <property type="molecule type" value="Genomic_DNA"/>
</dbReference>
<dbReference type="Gene3D" id="3.40.800.20">
    <property type="entry name" value="Histone deacetylase domain"/>
    <property type="match status" value="1"/>
</dbReference>
<accession>A0A1Y2LU84</accession>
<dbReference type="InterPro" id="IPR000286">
    <property type="entry name" value="HDACs"/>
</dbReference>
<dbReference type="Pfam" id="PF00850">
    <property type="entry name" value="Hist_deacetyl"/>
    <property type="match status" value="1"/>
</dbReference>
<evidence type="ECO:0000256" key="1">
    <source>
        <dbReference type="SAM" id="MobiDB-lite"/>
    </source>
</evidence>
<dbReference type="InterPro" id="IPR023696">
    <property type="entry name" value="Ureohydrolase_dom_sf"/>
</dbReference>
<evidence type="ECO:0000259" key="2">
    <source>
        <dbReference type="Pfam" id="PF00850"/>
    </source>
</evidence>
<feature type="compositionally biased region" description="Low complexity" evidence="1">
    <location>
        <begin position="823"/>
        <end position="841"/>
    </location>
</feature>
<feature type="compositionally biased region" description="Basic and acidic residues" evidence="1">
    <location>
        <begin position="1208"/>
        <end position="1238"/>
    </location>
</feature>
<feature type="compositionally biased region" description="Polar residues" evidence="1">
    <location>
        <begin position="967"/>
        <end position="979"/>
    </location>
</feature>
<dbReference type="SUPFAM" id="SSF52768">
    <property type="entry name" value="Arginase/deacetylase"/>
    <property type="match status" value="1"/>
</dbReference>
<proteinExistence type="predicted"/>
<feature type="compositionally biased region" description="Polar residues" evidence="1">
    <location>
        <begin position="1030"/>
        <end position="1054"/>
    </location>
</feature>
<sequence>MQSHQPSHSLGGAGKDTTTRRGAQHSSDEATSHSLPGAVKRLSLHASTSSSHDLSPGLVSPRLRKARIPSSPFPQTLRRSSSNASLNGAPSPAPSLALGRKTSNSSLPSDAKTSRRSSYAHSMSSPSISSSTGAKSPLEPHFEEKLPLRACDIAEEHFKRDLARHEDIAGNAGAGTIVIVHDQCYGHRFSRPKTPKAMLSLIMERPERILASVLGISAAYVRLGGLHADGHSPLRPDQNPPQRIPFKIRKTSRLVDITSSVVTNVHGTKWMEELKLLCDSAGTKLSTTGQELARETPSAPGQPPKHEFHTGDLYLCDESLNAFQGALGGVLDAVDAVFQNTALGQGPSRAFVCVRPPGHHCSADFPSGFCWLNNVHVGIEHAMMQYGVTHAAIIDFDLHHGDGSQAITWARNKRVQNMPKGTANRKKTSIGYFSLHDINSYPCEDGDDDKVQAASLCIDNAHGQSIWNVHLQSWKTSEEFWAIYEDKYLILLDKTRQYLKFHTKRLKSGPNQPAPKAAIFLSAGFDASEWETAGMQRHAVNVPTEFYARFTRDVVRLAEEEGTACHGRVISVLEGGYSDRALASGVMSHISGLTDGQVYHDSQPTNGDGSPLDVDQMFNSMSLSSDNAPVETVEAFQTPIAYDPSWWHASHLAELESLVSPPQPIALKKHKQGPLAHFSSPTQSFTAKVVDPTKLSHLQPVRGAPVNPSRPITPPPPDVDWATAVHALTALLVPSDRQTRSCRPEELAPPPQVKKEKPAAPALNSAKVDSGGRQLRGRKPVTSYADPGSDEDKASLRAESRSSRRQTIADFKLAPLDPAEPTRSTSRRMSVASSVSSIGDRSVSHGPDMPPPASRRRSNAPSTAPTNELSVKKGRGPTSAAASRAPQRPPVPRVPSAFSNKPTSVKGNENDEIDSLTSGLKRVTLKMPSREEYEARERAKEEKLKATEAPKKTSTKTTGRKAPAGRNATTQAVPKSVTGTAKRGPGRGSRSSKITSPTTTPAPTMTPEPPQLQSAADAPLTQPAPVRPESVSSLTGQTSPPAEAQTTFFASVSEASCRDSGDIGSIIEPPTDLRDSVITPEQLREQLPLPSFITATEAPAITPPQPAETPPPPPPASNLQFVNYNAHSFDEALHSTGAPQASEHQAPTALHWLPPNTETTSPPPPPQTTARSMSPVRRQDLPVFTASGTIPFAVPAATSAQPQSIPVKQEDAPIKQEDAPIKQEDAAPTKQGDYKDVWEVPDTPAR</sequence>
<reference evidence="3 4" key="1">
    <citation type="journal article" date="2017" name="Genome Announc.">
        <title>Genome sequence of the saprophytic ascomycete Epicoccum nigrum ICMP 19927 strain isolated from New Zealand.</title>
        <authorList>
            <person name="Fokin M."/>
            <person name="Fleetwood D."/>
            <person name="Weir B.S."/>
            <person name="Villas-Boas S.G."/>
        </authorList>
    </citation>
    <scope>NUCLEOTIDE SEQUENCE [LARGE SCALE GENOMIC DNA]</scope>
    <source>
        <strain evidence="3 4">ICMP 19927</strain>
    </source>
</reference>
<protein>
    <recommendedName>
        <fullName evidence="2">Histone deacetylase domain-containing protein</fullName>
    </recommendedName>
</protein>
<dbReference type="STRING" id="105696.A0A1Y2LU84"/>
<evidence type="ECO:0000313" key="4">
    <source>
        <dbReference type="Proteomes" id="UP000193240"/>
    </source>
</evidence>
<keyword evidence="4" id="KW-1185">Reference proteome</keyword>
<feature type="region of interest" description="Disordered" evidence="1">
    <location>
        <begin position="735"/>
        <end position="1175"/>
    </location>
</feature>
<dbReference type="AlphaFoldDB" id="A0A1Y2LU84"/>
<dbReference type="PANTHER" id="PTHR47558">
    <property type="entry name" value="HISTONE DEACETYLASE HOS3"/>
    <property type="match status" value="1"/>
</dbReference>
<dbReference type="GO" id="GO:0010468">
    <property type="term" value="P:regulation of gene expression"/>
    <property type="evidence" value="ECO:0007669"/>
    <property type="project" value="UniProtKB-ARBA"/>
</dbReference>
<feature type="domain" description="Histone deacetylase" evidence="2">
    <location>
        <begin position="256"/>
        <end position="592"/>
    </location>
</feature>
<feature type="compositionally biased region" description="Polar residues" evidence="1">
    <location>
        <begin position="898"/>
        <end position="907"/>
    </location>
</feature>